<dbReference type="PANTHER" id="PTHR43591">
    <property type="entry name" value="METHYLTRANSFERASE"/>
    <property type="match status" value="1"/>
</dbReference>
<dbReference type="EMBL" id="KL198016">
    <property type="protein sequence ID" value="KDQ21636.1"/>
    <property type="molecule type" value="Genomic_DNA"/>
</dbReference>
<protein>
    <recommendedName>
        <fullName evidence="4">Methyltransferase domain-containing protein</fullName>
    </recommendedName>
</protein>
<evidence type="ECO:0000313" key="2">
    <source>
        <dbReference type="EMBL" id="KDQ21636.1"/>
    </source>
</evidence>
<keyword evidence="3" id="KW-1185">Reference proteome</keyword>
<dbReference type="STRING" id="930990.A0A067NCV9"/>
<dbReference type="GO" id="GO:0008168">
    <property type="term" value="F:methyltransferase activity"/>
    <property type="evidence" value="ECO:0007669"/>
    <property type="project" value="TreeGrafter"/>
</dbReference>
<dbReference type="AlphaFoldDB" id="A0A067NCV9"/>
<accession>A0A067NCV9</accession>
<sequence>MPAPLNVIVSTLEVNSPDSAQSASEEPDFGESSSSNRNDTPSSSDTEHTDPSRFEYEPSVCSVTSSIREELLMNVHGRLVNNHSDVYHLPADDEEISRLDHQHVMVKALVQNNYVGPVKEVLAMEDGVQKSILDLGCGTGLWAYEMAVEFPHCEIVGVDLAPVQDSSSERTGLPNCRIEVDDINLGLEHFYGCFDMVHARFITSGIKDYYGLVDHISKILRPGGLFLSMEAEFAVYDKDKNYLLSYEHGHPRHSWAADYCHSLGKAMRMRMGHIDATQLLEGWLGDHHAFEEVEKRDIWVPCGPWCPPNSRHADHLNFVGKLMQQDVLSLISAGRPLLLGAGMKDVDVDALMRNAGEEISEIKQTNYFRIQCVWARKSKDIPVSAPPVLA</sequence>
<reference evidence="3" key="1">
    <citation type="journal article" date="2014" name="Proc. Natl. Acad. Sci. U.S.A.">
        <title>Extensive sampling of basidiomycete genomes demonstrates inadequacy of the white-rot/brown-rot paradigm for wood decay fungi.</title>
        <authorList>
            <person name="Riley R."/>
            <person name="Salamov A.A."/>
            <person name="Brown D.W."/>
            <person name="Nagy L.G."/>
            <person name="Floudas D."/>
            <person name="Held B.W."/>
            <person name="Levasseur A."/>
            <person name="Lombard V."/>
            <person name="Morin E."/>
            <person name="Otillar R."/>
            <person name="Lindquist E.A."/>
            <person name="Sun H."/>
            <person name="LaButti K.M."/>
            <person name="Schmutz J."/>
            <person name="Jabbour D."/>
            <person name="Luo H."/>
            <person name="Baker S.E."/>
            <person name="Pisabarro A.G."/>
            <person name="Walton J.D."/>
            <person name="Blanchette R.A."/>
            <person name="Henrissat B."/>
            <person name="Martin F."/>
            <person name="Cullen D."/>
            <person name="Hibbett D.S."/>
            <person name="Grigoriev I.V."/>
        </authorList>
    </citation>
    <scope>NUCLEOTIDE SEQUENCE [LARGE SCALE GENOMIC DNA]</scope>
    <source>
        <strain evidence="3">FD-172 SS1</strain>
    </source>
</reference>
<feature type="compositionally biased region" description="Low complexity" evidence="1">
    <location>
        <begin position="32"/>
        <end position="44"/>
    </location>
</feature>
<dbReference type="Pfam" id="PF13489">
    <property type="entry name" value="Methyltransf_23"/>
    <property type="match status" value="1"/>
</dbReference>
<dbReference type="InParanoid" id="A0A067NCV9"/>
<name>A0A067NCV9_BOTB1</name>
<dbReference type="Proteomes" id="UP000027195">
    <property type="component" value="Unassembled WGS sequence"/>
</dbReference>
<feature type="region of interest" description="Disordered" evidence="1">
    <location>
        <begin position="1"/>
        <end position="57"/>
    </location>
</feature>
<organism evidence="2 3">
    <name type="scientific">Botryobasidium botryosum (strain FD-172 SS1)</name>
    <dbReference type="NCBI Taxonomy" id="930990"/>
    <lineage>
        <taxon>Eukaryota</taxon>
        <taxon>Fungi</taxon>
        <taxon>Dikarya</taxon>
        <taxon>Basidiomycota</taxon>
        <taxon>Agaricomycotina</taxon>
        <taxon>Agaricomycetes</taxon>
        <taxon>Cantharellales</taxon>
        <taxon>Botryobasidiaceae</taxon>
        <taxon>Botryobasidium</taxon>
    </lineage>
</organism>
<dbReference type="SUPFAM" id="SSF53335">
    <property type="entry name" value="S-adenosyl-L-methionine-dependent methyltransferases"/>
    <property type="match status" value="1"/>
</dbReference>
<evidence type="ECO:0000313" key="3">
    <source>
        <dbReference type="Proteomes" id="UP000027195"/>
    </source>
</evidence>
<proteinExistence type="predicted"/>
<evidence type="ECO:0008006" key="4">
    <source>
        <dbReference type="Google" id="ProtNLM"/>
    </source>
</evidence>
<dbReference type="PANTHER" id="PTHR43591:SF24">
    <property type="entry name" value="2-METHOXY-6-POLYPRENYL-1,4-BENZOQUINOL METHYLASE, MITOCHONDRIAL"/>
    <property type="match status" value="1"/>
</dbReference>
<feature type="compositionally biased region" description="Basic and acidic residues" evidence="1">
    <location>
        <begin position="45"/>
        <end position="56"/>
    </location>
</feature>
<dbReference type="Gene3D" id="3.40.50.150">
    <property type="entry name" value="Vaccinia Virus protein VP39"/>
    <property type="match status" value="1"/>
</dbReference>
<gene>
    <name evidence="2" type="ORF">BOTBODRAFT_26068</name>
</gene>
<dbReference type="InterPro" id="IPR029063">
    <property type="entry name" value="SAM-dependent_MTases_sf"/>
</dbReference>
<feature type="compositionally biased region" description="Polar residues" evidence="1">
    <location>
        <begin position="8"/>
        <end position="24"/>
    </location>
</feature>
<dbReference type="CDD" id="cd02440">
    <property type="entry name" value="AdoMet_MTases"/>
    <property type="match status" value="1"/>
</dbReference>
<dbReference type="OrthoDB" id="2013972at2759"/>
<dbReference type="HOGENOM" id="CLU_010595_5_2_1"/>
<evidence type="ECO:0000256" key="1">
    <source>
        <dbReference type="SAM" id="MobiDB-lite"/>
    </source>
</evidence>